<protein>
    <submittedName>
        <fullName evidence="1">DUF3352 domain-containing protein</fullName>
    </submittedName>
</protein>
<dbReference type="Pfam" id="PF11832">
    <property type="entry name" value="DUF3352"/>
    <property type="match status" value="1"/>
</dbReference>
<reference evidence="1" key="1">
    <citation type="submission" date="2022-11" db="EMBL/GenBank/DDBJ databases">
        <title>Refractory cell wall polysaccharides provide important carbon source for microbial heterotrophs in the hadal ocean.</title>
        <authorList>
            <person name="Zhu X."/>
        </authorList>
    </citation>
    <scope>NUCLEOTIDE SEQUENCE</scope>
    <source>
        <strain evidence="1">MTRN7</strain>
    </source>
</reference>
<dbReference type="EMBL" id="JAPFGC010000002">
    <property type="protein sequence ID" value="MDA0177290.1"/>
    <property type="molecule type" value="Genomic_DNA"/>
</dbReference>
<gene>
    <name evidence="1" type="ORF">OOZ35_07300</name>
</gene>
<sequence>MKHLWQLLLCSILLIACNNDSKKNKSTDFISESASIVFSVNNIEGFTSNLSNNSFLNSFKNTNTYNQYKTLNVLKNIKTKHPIYIGIENDSTFTFSFSTKYTDSLIKTDSVNRKNISFNKLDFTQLTLDKSILYTTKIDSIIIGSNNKTLLYNLATTKSKAKHFQNSIAIQDKSAAFSVIINENSAIKTPFFNQKLTLNSFTNYISLDADVSQDQILLNGITKATDSTKSLINVFKNTNAQSNALANIAPSNSNGFLSITYNNYLTFNKNLNTFNHTKDTLVNPLLKHSIEFGEVYFNDSNLFIINSEDIIATKEALLNQQNIAEDYRNVTIYNYSNPNIFNDSLSPFIINVTANNYCILDQFVVFGNSTEALENVIANYQNQTTFSSREYYKNVVSKVSTDASVLQVLTPESLSHTFQQNLNSAKDFNFKDYKTSVLQFIYDRDFAHVNAVINKAKQNYRDQTISEVFNISLENEILNNPQFVTNHQTKQKEIIAQDINNKLYLISNNGKIIWTKQIDGAILGRVNQIDMYKNGRLQLAFATKNHIYILDRNGKDVDNFPLKFKDEITQPLAVFDYDKRKKYRLFVTQNNSVLVYDIKGKPVKGFDFNKTKSPILTTPKHIRIGTKDYIVIKTENKLHIVSRRGKTRVTPKTGLTFSSQPVFEYKNGFATTTKDGKLVLISTNGSVQTLNTNLKPNHSIVSTTQTMVTQSDNLLNIKDTKLELDLANYTNANLFYINNKIYISITDTQNQKVLLYDSNAELLKNFPVYGTSAIDLDQIDKDNKLEFVTKGDKNNILVYKIN</sequence>
<accession>A0ABT4RZW0</accession>
<dbReference type="Proteomes" id="UP001149142">
    <property type="component" value="Unassembled WGS sequence"/>
</dbReference>
<dbReference type="PROSITE" id="PS51257">
    <property type="entry name" value="PROKAR_LIPOPROTEIN"/>
    <property type="match status" value="1"/>
</dbReference>
<dbReference type="SUPFAM" id="SSF75011">
    <property type="entry name" value="3-carboxy-cis,cis-mucoante lactonizing enzyme"/>
    <property type="match status" value="1"/>
</dbReference>
<dbReference type="InterPro" id="IPR021787">
    <property type="entry name" value="DUF3352"/>
</dbReference>
<name>A0ABT4RZW0_9FLAO</name>
<dbReference type="RefSeq" id="WP_270005390.1">
    <property type="nucleotide sequence ID" value="NZ_JAPFGC010000002.1"/>
</dbReference>
<comment type="caution">
    <text evidence="1">The sequence shown here is derived from an EMBL/GenBank/DDBJ whole genome shotgun (WGS) entry which is preliminary data.</text>
</comment>
<proteinExistence type="predicted"/>
<evidence type="ECO:0000313" key="2">
    <source>
        <dbReference type="Proteomes" id="UP001149142"/>
    </source>
</evidence>
<dbReference type="InterPro" id="IPR015943">
    <property type="entry name" value="WD40/YVTN_repeat-like_dom_sf"/>
</dbReference>
<keyword evidence="2" id="KW-1185">Reference proteome</keyword>
<organism evidence="1 2">
    <name type="scientific">Mesoflavibacter profundi</name>
    <dbReference type="NCBI Taxonomy" id="2708110"/>
    <lineage>
        <taxon>Bacteria</taxon>
        <taxon>Pseudomonadati</taxon>
        <taxon>Bacteroidota</taxon>
        <taxon>Flavobacteriia</taxon>
        <taxon>Flavobacteriales</taxon>
        <taxon>Flavobacteriaceae</taxon>
        <taxon>Mesoflavibacter</taxon>
    </lineage>
</organism>
<evidence type="ECO:0000313" key="1">
    <source>
        <dbReference type="EMBL" id="MDA0177290.1"/>
    </source>
</evidence>
<dbReference type="Gene3D" id="2.130.10.10">
    <property type="entry name" value="YVTN repeat-like/Quinoprotein amine dehydrogenase"/>
    <property type="match status" value="1"/>
</dbReference>